<accession>J7S4Y3</accession>
<proteinExistence type="inferred from homology"/>
<dbReference type="KEGG" id="kng:KNAG_0C04370"/>
<keyword evidence="10 11" id="KW-0131">Cell cycle</keyword>
<gene>
    <name evidence="13" type="primary">KNAG0C04370</name>
    <name evidence="13" type="ordered locus">KNAG_0C04370</name>
</gene>
<evidence type="ECO:0000256" key="5">
    <source>
        <dbReference type="ARBA" id="ARBA00022454"/>
    </source>
</evidence>
<dbReference type="EMBL" id="HE978316">
    <property type="protein sequence ID" value="CCK69539.1"/>
    <property type="molecule type" value="Genomic_DNA"/>
</dbReference>
<evidence type="ECO:0000256" key="11">
    <source>
        <dbReference type="PIRNR" id="PIRNR017126"/>
    </source>
</evidence>
<sequence length="790" mass="88614">MTSIHTHLDENIGDDLFANKSTMMANFEEWIRMATDNKINSRNSWNFALIDYFYDLNVLRDNENNINFQRASATLDGCIKIYSSRVDSVSNETGKLLSGLAQRRAHAGKKTAGAEGEGDGGDEEEGSDAEDSVVIDAATGLPVAKNADATHGANRRNYNRTLETTLVEFDQIKMNQLDQELNIDPLFKKALVDFDEGGAKSLLLNTLNIDKNGRVIFDASIKDTENGTGNELDVNDESRQAEDDEADDPLEHSNIPDTSHDLSTASRNLSTLIQSDDKDTTFVAEDEILALGLDYIEFGDIAQCEVSTLLPQLRSAIDDVQMEKTFINSVNVKADNFLTEQDMKDVTTEADAGGLNEDDIPGLPYTGNGDGDESDEGSRQNNSAAGNFDDVGGVDDEEANGLANETGNYTNGEMFEKDLMAYFDQTLNSNWRGREHWKVRNIKKTLLKESDDAGGKTNRVQTASTNNSDTTSETSNDKLNEKKSSNKKQQEILDFFHFDDNLEDTVFEVKKGKNTIELAQKLRINENHYLLPDDYHFSSDKITKLFIKPEQTMSVFNHKRFKRSDRKFDSSNFGNDSSQPTNNSNVPEIADEEFWADNYDMKKQQDKVSAEEGTDIRGMQVENPFDDDEGNGVDFNQAFDDAEYDDIDHPSMENKLPNQQFDEQKPSLSEKKVNYSRVSKKVDVRKLKNNVWKSINKLTAQAQQEDTTQQVDGNKTVIELKFTDVTKQLVNQYSPEILKDISTSFCFICLLHLANEHGLQIKNTENFEDLIIQYQLLSTDNDTAATTTTG</sequence>
<dbReference type="GO" id="GO:0000796">
    <property type="term" value="C:condensin complex"/>
    <property type="evidence" value="ECO:0007669"/>
    <property type="project" value="EnsemblFungi"/>
</dbReference>
<feature type="region of interest" description="Disordered" evidence="12">
    <location>
        <begin position="567"/>
        <end position="588"/>
    </location>
</feature>
<dbReference type="RefSeq" id="XP_022463785.1">
    <property type="nucleotide sequence ID" value="XM_022607161.1"/>
</dbReference>
<keyword evidence="8 11" id="KW-0498">Mitosis</keyword>
<evidence type="ECO:0000256" key="10">
    <source>
        <dbReference type="ARBA" id="ARBA00023306"/>
    </source>
</evidence>
<evidence type="ECO:0000256" key="3">
    <source>
        <dbReference type="ARBA" id="ARBA00009471"/>
    </source>
</evidence>
<dbReference type="GO" id="GO:0005737">
    <property type="term" value="C:cytoplasm"/>
    <property type="evidence" value="ECO:0007669"/>
    <property type="project" value="UniProtKB-SubCell"/>
</dbReference>
<feature type="region of interest" description="Disordered" evidence="12">
    <location>
        <begin position="350"/>
        <end position="410"/>
    </location>
</feature>
<feature type="region of interest" description="Disordered" evidence="12">
    <location>
        <begin position="226"/>
        <end position="263"/>
    </location>
</feature>
<feature type="compositionally biased region" description="Acidic residues" evidence="12">
    <location>
        <begin position="116"/>
        <end position="130"/>
    </location>
</feature>
<dbReference type="GO" id="GO:0007076">
    <property type="term" value="P:mitotic chromosome condensation"/>
    <property type="evidence" value="ECO:0007669"/>
    <property type="project" value="EnsemblFungi"/>
</dbReference>
<comment type="subcellular location">
    <subcellularLocation>
        <location evidence="1">Chromosome</location>
    </subcellularLocation>
    <subcellularLocation>
        <location evidence="2">Cytoplasm</location>
    </subcellularLocation>
</comment>
<keyword evidence="7 11" id="KW-0132">Cell division</keyword>
<protein>
    <recommendedName>
        <fullName evidence="4 11">Condensin complex subunit 2</fullName>
    </recommendedName>
</protein>
<keyword evidence="6" id="KW-0963">Cytoplasm</keyword>
<dbReference type="Proteomes" id="UP000006310">
    <property type="component" value="Chromosome 3"/>
</dbReference>
<evidence type="ECO:0000256" key="4">
    <source>
        <dbReference type="ARBA" id="ARBA00016065"/>
    </source>
</evidence>
<dbReference type="OrthoDB" id="362021at2759"/>
<name>J7S4Y3_HUIN7</name>
<dbReference type="AlphaFoldDB" id="J7S4Y3"/>
<feature type="region of interest" description="Disordered" evidence="12">
    <location>
        <begin position="107"/>
        <end position="130"/>
    </location>
</feature>
<feature type="compositionally biased region" description="Polar residues" evidence="12">
    <location>
        <begin position="570"/>
        <end position="586"/>
    </location>
</feature>
<dbReference type="GO" id="GO:0005634">
    <property type="term" value="C:nucleus"/>
    <property type="evidence" value="ECO:0007669"/>
    <property type="project" value="EnsemblFungi"/>
</dbReference>
<dbReference type="GO" id="GO:0051301">
    <property type="term" value="P:cell division"/>
    <property type="evidence" value="ECO:0007669"/>
    <property type="project" value="UniProtKB-KW"/>
</dbReference>
<feature type="compositionally biased region" description="Basic and acidic residues" evidence="12">
    <location>
        <begin position="475"/>
        <end position="486"/>
    </location>
</feature>
<comment type="similarity">
    <text evidence="3 11">Belongs to the CND2 (condensin subunit 2) family.</text>
</comment>
<evidence type="ECO:0000256" key="7">
    <source>
        <dbReference type="ARBA" id="ARBA00022618"/>
    </source>
</evidence>
<dbReference type="GO" id="GO:0003682">
    <property type="term" value="F:chromatin binding"/>
    <property type="evidence" value="ECO:0007669"/>
    <property type="project" value="EnsemblFungi"/>
</dbReference>
<dbReference type="InterPro" id="IPR022816">
    <property type="entry name" value="Condensin_barren_su2"/>
</dbReference>
<reference evidence="13 14" key="1">
    <citation type="journal article" date="2011" name="Proc. Natl. Acad. Sci. U.S.A.">
        <title>Evolutionary erosion of yeast sex chromosomes by mating-type switching accidents.</title>
        <authorList>
            <person name="Gordon J.L."/>
            <person name="Armisen D."/>
            <person name="Proux-Wera E."/>
            <person name="Oheigeartaigh S.S."/>
            <person name="Byrne K.P."/>
            <person name="Wolfe K.H."/>
        </authorList>
    </citation>
    <scope>NUCLEOTIDE SEQUENCE [LARGE SCALE GENOMIC DNA]</scope>
    <source>
        <strain evidence="14">ATCC MYA-139 / BCRC 22969 / CBS 8797 / CCRC 22969 / KCTC 17520 / NBRC 10181 / NCYC 3082</strain>
    </source>
</reference>
<evidence type="ECO:0000256" key="1">
    <source>
        <dbReference type="ARBA" id="ARBA00004286"/>
    </source>
</evidence>
<dbReference type="Pfam" id="PF05786">
    <property type="entry name" value="Cnd2"/>
    <property type="match status" value="1"/>
</dbReference>
<evidence type="ECO:0000256" key="9">
    <source>
        <dbReference type="ARBA" id="ARBA00023067"/>
    </source>
</evidence>
<feature type="region of interest" description="Disordered" evidence="12">
    <location>
        <begin position="603"/>
        <end position="631"/>
    </location>
</feature>
<dbReference type="STRING" id="1071383.J7S4Y3"/>
<evidence type="ECO:0000313" key="14">
    <source>
        <dbReference type="Proteomes" id="UP000006310"/>
    </source>
</evidence>
<keyword evidence="9 11" id="KW-0226">DNA condensation</keyword>
<evidence type="ECO:0000256" key="6">
    <source>
        <dbReference type="ARBA" id="ARBA00022490"/>
    </source>
</evidence>
<keyword evidence="14" id="KW-1185">Reference proteome</keyword>
<evidence type="ECO:0000313" key="13">
    <source>
        <dbReference type="EMBL" id="CCK69539.1"/>
    </source>
</evidence>
<dbReference type="HOGENOM" id="CLU_010510_0_1_1"/>
<dbReference type="GeneID" id="34525219"/>
<dbReference type="GO" id="GO:0070058">
    <property type="term" value="P:tRNA gene clustering"/>
    <property type="evidence" value="ECO:0007669"/>
    <property type="project" value="EnsemblFungi"/>
</dbReference>
<evidence type="ECO:0000256" key="2">
    <source>
        <dbReference type="ARBA" id="ARBA00004496"/>
    </source>
</evidence>
<evidence type="ECO:0000256" key="12">
    <source>
        <dbReference type="SAM" id="MobiDB-lite"/>
    </source>
</evidence>
<organism evidence="13 14">
    <name type="scientific">Huiozyma naganishii (strain ATCC MYA-139 / BCRC 22969 / CBS 8797 / KCTC 17520 / NBRC 10181 / NCYC 3082 / Yp74L-3)</name>
    <name type="common">Yeast</name>
    <name type="synonym">Kazachstania naganishii</name>
    <dbReference type="NCBI Taxonomy" id="1071383"/>
    <lineage>
        <taxon>Eukaryota</taxon>
        <taxon>Fungi</taxon>
        <taxon>Dikarya</taxon>
        <taxon>Ascomycota</taxon>
        <taxon>Saccharomycotina</taxon>
        <taxon>Saccharomycetes</taxon>
        <taxon>Saccharomycetales</taxon>
        <taxon>Saccharomycetaceae</taxon>
        <taxon>Huiozyma</taxon>
    </lineage>
</organism>
<dbReference type="PIRSF" id="PIRSF017126">
    <property type="entry name" value="Condensin_H"/>
    <property type="match status" value="1"/>
</dbReference>
<dbReference type="PANTHER" id="PTHR13108:SF9">
    <property type="entry name" value="CONDENSIN COMPLEX SUBUNIT 2"/>
    <property type="match status" value="1"/>
</dbReference>
<feature type="compositionally biased region" description="Low complexity" evidence="12">
    <location>
        <begin position="464"/>
        <end position="474"/>
    </location>
</feature>
<reference evidence="14" key="2">
    <citation type="submission" date="2012-08" db="EMBL/GenBank/DDBJ databases">
        <title>Genome sequence of Kazachstania naganishii.</title>
        <authorList>
            <person name="Gordon J.L."/>
            <person name="Armisen D."/>
            <person name="Proux-Wera E."/>
            <person name="OhEigeartaigh S.S."/>
            <person name="Byrne K.P."/>
            <person name="Wolfe K.H."/>
        </authorList>
    </citation>
    <scope>NUCLEOTIDE SEQUENCE [LARGE SCALE GENOMIC DNA]</scope>
    <source>
        <strain evidence="14">ATCC MYA-139 / BCRC 22969 / CBS 8797 / CCRC 22969 / KCTC 17520 / NBRC 10181 / NCYC 3082</strain>
    </source>
</reference>
<evidence type="ECO:0000256" key="8">
    <source>
        <dbReference type="ARBA" id="ARBA00022776"/>
    </source>
</evidence>
<dbReference type="PANTHER" id="PTHR13108">
    <property type="entry name" value="CONDENSIN COMPLEX SUBUNIT 2"/>
    <property type="match status" value="1"/>
</dbReference>
<feature type="region of interest" description="Disordered" evidence="12">
    <location>
        <begin position="450"/>
        <end position="486"/>
    </location>
</feature>
<comment type="function">
    <text evidence="11">Regulatory subunit of the condensin complex, a complex required for conversion of interphase chromatin into mitotic-like condense chromosomes.</text>
</comment>
<dbReference type="eggNOG" id="KOG2328">
    <property type="taxonomic scope" value="Eukaryota"/>
</dbReference>
<keyword evidence="5" id="KW-0158">Chromosome</keyword>
<dbReference type="OMA" id="GREHWKV"/>